<gene>
    <name evidence="3" type="ORF">EV200_101614</name>
    <name evidence="2" type="ORF">GCM10011413_04510</name>
</gene>
<organism evidence="3 4">
    <name type="scientific">Pedobacter psychrotolerans</name>
    <dbReference type="NCBI Taxonomy" id="1843235"/>
    <lineage>
        <taxon>Bacteria</taxon>
        <taxon>Pseudomonadati</taxon>
        <taxon>Bacteroidota</taxon>
        <taxon>Sphingobacteriia</taxon>
        <taxon>Sphingobacteriales</taxon>
        <taxon>Sphingobacteriaceae</taxon>
        <taxon>Pedobacter</taxon>
    </lineage>
</organism>
<dbReference type="EMBL" id="BMJO01000001">
    <property type="protein sequence ID" value="GGE41777.1"/>
    <property type="molecule type" value="Genomic_DNA"/>
</dbReference>
<protein>
    <submittedName>
        <fullName evidence="3">SusD-like starch-binding protein associating with outer membrane</fullName>
    </submittedName>
</protein>
<dbReference type="Pfam" id="PF12771">
    <property type="entry name" value="SusD-like_2"/>
    <property type="match status" value="1"/>
</dbReference>
<dbReference type="EMBL" id="SLWO01000001">
    <property type="protein sequence ID" value="TCO31166.1"/>
    <property type="molecule type" value="Genomic_DNA"/>
</dbReference>
<dbReference type="SUPFAM" id="SSF48452">
    <property type="entry name" value="TPR-like"/>
    <property type="match status" value="1"/>
</dbReference>
<reference evidence="5" key="2">
    <citation type="journal article" date="2019" name="Int. J. Syst. Evol. Microbiol.">
        <title>The Global Catalogue of Microorganisms (GCM) 10K type strain sequencing project: providing services to taxonomists for standard genome sequencing and annotation.</title>
        <authorList>
            <consortium name="The Broad Institute Genomics Platform"/>
            <consortium name="The Broad Institute Genome Sequencing Center for Infectious Disease"/>
            <person name="Wu L."/>
            <person name="Ma J."/>
        </authorList>
    </citation>
    <scope>NUCLEOTIDE SEQUENCE [LARGE SCALE GENOMIC DNA]</scope>
    <source>
        <strain evidence="5">CGMCC 1.15644</strain>
    </source>
</reference>
<dbReference type="Gene3D" id="1.25.40.390">
    <property type="match status" value="1"/>
</dbReference>
<name>A0A4V2S0D1_9SPHI</name>
<sequence length="510" mass="56599">MKMYAKKYKAAICALLFSAMLHSCTKDFQEINTDPEASATIQPAFVFTKALYDGAKNNLTLLLGTMQYTTSFNDVAGFGSKYVSSQSQQSSAQFGNAYYQEINEITMVIDAVKTNPEQVNLLAAARIWRAYCFARTTDLYGDIPYAEAAQGYNSANYKPAYDPQRTIYLDLLKELEESALSLNEAKATFGQADLIYAGNTTKWKKFAYSLMLRLGMRMTKVDIALAETWVKKAIAGGVITEDADIAKINYLSAGQDINKNPIALTLYNGDYIKADGTSNQEGGKYQNSFITYMKTNKDPRLGILSVVYVNGVADTSMAIQKGMPATFSSKPADFVTYSEPNQKTVLALGGAKLIYTTAETDFLLAEANLRGWYAAGNAATLYEAGIKAAMKQWAIIVPADGTISDLQINTYIKYHPFNTGGTFDEKMQQIYTEYWLAIFPDAQEAFSSYRRTGYPALVPVVYVGNATGGRIFRRMLYPLSEQNLNRTSLDAAIARQGPDDFMTRIWWDKL</sequence>
<feature type="signal peptide" evidence="1">
    <location>
        <begin position="1"/>
        <end position="23"/>
    </location>
</feature>
<dbReference type="OrthoDB" id="9766256at2"/>
<reference evidence="2" key="1">
    <citation type="journal article" date="2014" name="Int. J. Syst. Evol. Microbiol.">
        <title>Complete genome of a new Firmicutes species belonging to the dominant human colonic microbiota ('Ruminococcus bicirculans') reveals two chromosomes and a selective capacity to utilize plant glucans.</title>
        <authorList>
            <consortium name="NISC Comparative Sequencing Program"/>
            <person name="Wegmann U."/>
            <person name="Louis P."/>
            <person name="Goesmann A."/>
            <person name="Henrissat B."/>
            <person name="Duncan S.H."/>
            <person name="Flint H.J."/>
        </authorList>
    </citation>
    <scope>NUCLEOTIDE SEQUENCE</scope>
    <source>
        <strain evidence="2">CGMCC 1.15644</strain>
    </source>
</reference>
<dbReference type="InterPro" id="IPR041662">
    <property type="entry name" value="SusD-like_2"/>
</dbReference>
<dbReference type="Proteomes" id="UP000622648">
    <property type="component" value="Unassembled WGS sequence"/>
</dbReference>
<comment type="caution">
    <text evidence="3">The sequence shown here is derived from an EMBL/GenBank/DDBJ whole genome shotgun (WGS) entry which is preliminary data.</text>
</comment>
<dbReference type="AlphaFoldDB" id="A0A4V2S0D1"/>
<evidence type="ECO:0000313" key="2">
    <source>
        <dbReference type="EMBL" id="GGE41777.1"/>
    </source>
</evidence>
<dbReference type="Proteomes" id="UP000295684">
    <property type="component" value="Unassembled WGS sequence"/>
</dbReference>
<reference evidence="3 4" key="3">
    <citation type="submission" date="2019-03" db="EMBL/GenBank/DDBJ databases">
        <title>Genomic Encyclopedia of Type Strains, Phase IV (KMG-IV): sequencing the most valuable type-strain genomes for metagenomic binning, comparative biology and taxonomic classification.</title>
        <authorList>
            <person name="Goeker M."/>
        </authorList>
    </citation>
    <scope>NUCLEOTIDE SEQUENCE [LARGE SCALE GENOMIC DNA]</scope>
    <source>
        <strain evidence="3 4">DSM 103236</strain>
    </source>
</reference>
<keyword evidence="5" id="KW-1185">Reference proteome</keyword>
<evidence type="ECO:0000256" key="1">
    <source>
        <dbReference type="SAM" id="SignalP"/>
    </source>
</evidence>
<accession>A0A4V2S0D1</accession>
<feature type="chain" id="PRO_5020380746" evidence="1">
    <location>
        <begin position="24"/>
        <end position="510"/>
    </location>
</feature>
<evidence type="ECO:0000313" key="3">
    <source>
        <dbReference type="EMBL" id="TCO31166.1"/>
    </source>
</evidence>
<keyword evidence="1" id="KW-0732">Signal</keyword>
<proteinExistence type="predicted"/>
<dbReference type="InterPro" id="IPR011990">
    <property type="entry name" value="TPR-like_helical_dom_sf"/>
</dbReference>
<reference evidence="2" key="4">
    <citation type="submission" date="2024-05" db="EMBL/GenBank/DDBJ databases">
        <authorList>
            <person name="Sun Q."/>
            <person name="Zhou Y."/>
        </authorList>
    </citation>
    <scope>NUCLEOTIDE SEQUENCE</scope>
    <source>
        <strain evidence="2">CGMCC 1.15644</strain>
    </source>
</reference>
<evidence type="ECO:0000313" key="4">
    <source>
        <dbReference type="Proteomes" id="UP000295684"/>
    </source>
</evidence>
<evidence type="ECO:0000313" key="5">
    <source>
        <dbReference type="Proteomes" id="UP000622648"/>
    </source>
</evidence>